<dbReference type="CDD" id="cd06288">
    <property type="entry name" value="PBP1_sucrose_transcription_regulator"/>
    <property type="match status" value="1"/>
</dbReference>
<proteinExistence type="predicted"/>
<evidence type="ECO:0000256" key="2">
    <source>
        <dbReference type="ARBA" id="ARBA00023015"/>
    </source>
</evidence>
<dbReference type="CDD" id="cd01392">
    <property type="entry name" value="HTH_LacI"/>
    <property type="match status" value="1"/>
</dbReference>
<feature type="domain" description="HTH lacI-type" evidence="5">
    <location>
        <begin position="16"/>
        <end position="80"/>
    </location>
</feature>
<dbReference type="SMART" id="SM00354">
    <property type="entry name" value="HTH_LACI"/>
    <property type="match status" value="1"/>
</dbReference>
<dbReference type="SUPFAM" id="SSF47413">
    <property type="entry name" value="lambda repressor-like DNA-binding domains"/>
    <property type="match status" value="1"/>
</dbReference>
<keyword evidence="3" id="KW-0238">DNA-binding</keyword>
<dbReference type="EMBL" id="JACHHN010000001">
    <property type="protein sequence ID" value="MBB5189465.1"/>
    <property type="molecule type" value="Genomic_DNA"/>
</dbReference>
<dbReference type="Proteomes" id="UP000543030">
    <property type="component" value="Unassembled WGS sequence"/>
</dbReference>
<keyword evidence="2" id="KW-0805">Transcription regulation</keyword>
<dbReference type="RefSeq" id="WP_221302934.1">
    <property type="nucleotide sequence ID" value="NZ_JACHHN010000001.1"/>
</dbReference>
<dbReference type="GO" id="GO:0000976">
    <property type="term" value="F:transcription cis-regulatory region binding"/>
    <property type="evidence" value="ECO:0007669"/>
    <property type="project" value="TreeGrafter"/>
</dbReference>
<keyword evidence="7" id="KW-1185">Reference proteome</keyword>
<dbReference type="InterPro" id="IPR028082">
    <property type="entry name" value="Peripla_BP_I"/>
</dbReference>
<dbReference type="PROSITE" id="PS00356">
    <property type="entry name" value="HTH_LACI_1"/>
    <property type="match status" value="1"/>
</dbReference>
<evidence type="ECO:0000259" key="5">
    <source>
        <dbReference type="PROSITE" id="PS50932"/>
    </source>
</evidence>
<accession>A0A840R844</accession>
<dbReference type="SUPFAM" id="SSF53822">
    <property type="entry name" value="Periplasmic binding protein-like I"/>
    <property type="match status" value="1"/>
</dbReference>
<organism evidence="6 7">
    <name type="scientific">Silvimonas terrae</name>
    <dbReference type="NCBI Taxonomy" id="300266"/>
    <lineage>
        <taxon>Bacteria</taxon>
        <taxon>Pseudomonadati</taxon>
        <taxon>Pseudomonadota</taxon>
        <taxon>Betaproteobacteria</taxon>
        <taxon>Neisseriales</taxon>
        <taxon>Chitinibacteraceae</taxon>
        <taxon>Silvimonas</taxon>
    </lineage>
</organism>
<evidence type="ECO:0000313" key="6">
    <source>
        <dbReference type="EMBL" id="MBB5189465.1"/>
    </source>
</evidence>
<name>A0A840R844_9NEIS</name>
<comment type="caution">
    <text evidence="6">The sequence shown here is derived from an EMBL/GenBank/DDBJ whole genome shotgun (WGS) entry which is preliminary data.</text>
</comment>
<dbReference type="GO" id="GO:0003700">
    <property type="term" value="F:DNA-binding transcription factor activity"/>
    <property type="evidence" value="ECO:0007669"/>
    <property type="project" value="TreeGrafter"/>
</dbReference>
<dbReference type="InterPro" id="IPR000843">
    <property type="entry name" value="HTH_LacI"/>
</dbReference>
<dbReference type="InterPro" id="IPR046335">
    <property type="entry name" value="LacI/GalR-like_sensor"/>
</dbReference>
<protein>
    <submittedName>
        <fullName evidence="6">LacI family transcriptional regulator</fullName>
    </submittedName>
</protein>
<dbReference type="PANTHER" id="PTHR30146">
    <property type="entry name" value="LACI-RELATED TRANSCRIPTIONAL REPRESSOR"/>
    <property type="match status" value="1"/>
</dbReference>
<dbReference type="InterPro" id="IPR010982">
    <property type="entry name" value="Lambda_DNA-bd_dom_sf"/>
</dbReference>
<keyword evidence="1" id="KW-0678">Repressor</keyword>
<evidence type="ECO:0000256" key="4">
    <source>
        <dbReference type="ARBA" id="ARBA00023163"/>
    </source>
</evidence>
<dbReference type="PRINTS" id="PR00036">
    <property type="entry name" value="HTHLACI"/>
</dbReference>
<gene>
    <name evidence="6" type="ORF">HNQ50_000175</name>
</gene>
<dbReference type="Pfam" id="PF13377">
    <property type="entry name" value="Peripla_BP_3"/>
    <property type="match status" value="1"/>
</dbReference>
<dbReference type="Pfam" id="PF00356">
    <property type="entry name" value="LacI"/>
    <property type="match status" value="1"/>
</dbReference>
<evidence type="ECO:0000313" key="7">
    <source>
        <dbReference type="Proteomes" id="UP000543030"/>
    </source>
</evidence>
<dbReference type="AlphaFoldDB" id="A0A840R844"/>
<dbReference type="PROSITE" id="PS50932">
    <property type="entry name" value="HTH_LACI_2"/>
    <property type="match status" value="1"/>
</dbReference>
<keyword evidence="4" id="KW-0804">Transcription</keyword>
<evidence type="ECO:0000256" key="3">
    <source>
        <dbReference type="ARBA" id="ARBA00023125"/>
    </source>
</evidence>
<dbReference type="Gene3D" id="3.40.50.2300">
    <property type="match status" value="2"/>
</dbReference>
<sequence length="362" mass="39405">MASPTRKTEKLPQRRPTMTDIAKSAGVSQSTVSLVLNNNVGSAKLSDKTRAKVLKIAAELGYRLTHRTTAAPQRGRNMIGYIVDSISTSPHPVVSVDGARDAAWEHDCVLSVFATRGDPEVEEATINALLANPTLVGVVYSTIFTRKVEVPEALKRVPTVLLNCYTDERNFSHVEPGEVGGGHNATEYLINAGHTRIGFINGEPWMDAAKDRFKGYRQALATADLPFDPRLVRDGDWMSGTGFEQTLSLMAEPRPPTAIFCANDLMALGALEALKQLGLKAPDDVAIMGYDDQEIARHTHPPLTTVLLPNYEMGRWAVDTLIAEAASPEDAATQGAQRKRHIKMECPLVVRESVACPQSDHA</sequence>
<dbReference type="PANTHER" id="PTHR30146:SF148">
    <property type="entry name" value="HTH-TYPE TRANSCRIPTIONAL REPRESSOR PURR-RELATED"/>
    <property type="match status" value="1"/>
</dbReference>
<dbReference type="Gene3D" id="1.10.260.40">
    <property type="entry name" value="lambda repressor-like DNA-binding domains"/>
    <property type="match status" value="1"/>
</dbReference>
<evidence type="ECO:0000256" key="1">
    <source>
        <dbReference type="ARBA" id="ARBA00022491"/>
    </source>
</evidence>
<reference evidence="6 7" key="1">
    <citation type="submission" date="2020-08" db="EMBL/GenBank/DDBJ databases">
        <title>Genomic Encyclopedia of Type Strains, Phase IV (KMG-IV): sequencing the most valuable type-strain genomes for metagenomic binning, comparative biology and taxonomic classification.</title>
        <authorList>
            <person name="Goeker M."/>
        </authorList>
    </citation>
    <scope>NUCLEOTIDE SEQUENCE [LARGE SCALE GENOMIC DNA]</scope>
    <source>
        <strain evidence="6 7">DSM 18233</strain>
    </source>
</reference>